<feature type="compositionally biased region" description="Low complexity" evidence="1">
    <location>
        <begin position="44"/>
        <end position="62"/>
    </location>
</feature>
<dbReference type="Gene3D" id="1.10.510.10">
    <property type="entry name" value="Transferase(Phosphotransferase) domain 1"/>
    <property type="match status" value="1"/>
</dbReference>
<keyword evidence="3" id="KW-0732">Signal</keyword>
<feature type="region of interest" description="Disordered" evidence="1">
    <location>
        <begin position="241"/>
        <end position="261"/>
    </location>
</feature>
<proteinExistence type="predicted"/>
<evidence type="ECO:0000256" key="2">
    <source>
        <dbReference type="SAM" id="Phobius"/>
    </source>
</evidence>
<evidence type="ECO:0000313" key="5">
    <source>
        <dbReference type="Proteomes" id="UP000298416"/>
    </source>
</evidence>
<dbReference type="InterPro" id="IPR032675">
    <property type="entry name" value="LRR_dom_sf"/>
</dbReference>
<evidence type="ECO:0000256" key="3">
    <source>
        <dbReference type="SAM" id="SignalP"/>
    </source>
</evidence>
<comment type="caution">
    <text evidence="4">The sequence shown here is derived from an EMBL/GenBank/DDBJ whole genome shotgun (WGS) entry which is preliminary data.</text>
</comment>
<dbReference type="Gene3D" id="3.80.10.10">
    <property type="entry name" value="Ribonuclease Inhibitor"/>
    <property type="match status" value="1"/>
</dbReference>
<dbReference type="PANTHER" id="PTHR48007">
    <property type="entry name" value="LEUCINE-RICH REPEAT RECEPTOR-LIKE PROTEIN KINASE PXC1"/>
    <property type="match status" value="1"/>
</dbReference>
<gene>
    <name evidence="4" type="ORF">SASPL_110339</name>
</gene>
<dbReference type="Proteomes" id="UP000298416">
    <property type="component" value="Unassembled WGS sequence"/>
</dbReference>
<protein>
    <recommendedName>
        <fullName evidence="6">Protein brassinosteroid insensitive 1</fullName>
    </recommendedName>
</protein>
<accession>A0A8X8YAB5</accession>
<dbReference type="SUPFAM" id="SSF52058">
    <property type="entry name" value="L domain-like"/>
    <property type="match status" value="1"/>
</dbReference>
<dbReference type="SUPFAM" id="SSF56112">
    <property type="entry name" value="Protein kinase-like (PK-like)"/>
    <property type="match status" value="1"/>
</dbReference>
<dbReference type="Pfam" id="PF00560">
    <property type="entry name" value="LRR_1"/>
    <property type="match status" value="2"/>
</dbReference>
<dbReference type="InterPro" id="IPR046959">
    <property type="entry name" value="PRK1-6/SRF4-like"/>
</dbReference>
<reference evidence="4" key="1">
    <citation type="submission" date="2018-01" db="EMBL/GenBank/DDBJ databases">
        <authorList>
            <person name="Mao J.F."/>
        </authorList>
    </citation>
    <scope>NUCLEOTIDE SEQUENCE</scope>
    <source>
        <strain evidence="4">Huo1</strain>
        <tissue evidence="4">Leaf</tissue>
    </source>
</reference>
<sequence length="472" mass="50489">MIIHGVFLLLLSLGSNISREVNWGWNASSDPCTTIGKASRATATGPPSRKSSSTSSTSLGPSTLPPSARPPRLSGSLPVSLSRLKNLKRFDVSDNGISGGIPDFTRISGLLTFLAQNNRLNGSIPNFSFENLEEFNVSNNDLSGAIPAGGGGLSVSRFLGNPLCGAPLPNACPPLPPPPPPPRNEGDFSKKDYFIYSGYGMIGVIVVLLIAFKLMKKKVRREKKDAAAKGFGFWRDSGHDKISGSSSDSKAGGGNRSEFSITLESGKNSSSLTVLSSPLMNGLKFEDLLRSPAEMISRGRHGSMYKVTVEEGLNLAAGEALGVSFSRKWQPLQPPSWTCKRWEVRWGSKLNLAAKIAEALAYMHQGLKGDGIAHGNLKSSNIFVSKEMEPLISESVSSLGIVLLELLTGKVVQNNGMELARWVNSAIREVFDKAVVVEGASELRMVMLLQLALKCIDGSGLLLPKLLVSLPL</sequence>
<organism evidence="4">
    <name type="scientific">Salvia splendens</name>
    <name type="common">Scarlet sage</name>
    <dbReference type="NCBI Taxonomy" id="180675"/>
    <lineage>
        <taxon>Eukaryota</taxon>
        <taxon>Viridiplantae</taxon>
        <taxon>Streptophyta</taxon>
        <taxon>Embryophyta</taxon>
        <taxon>Tracheophyta</taxon>
        <taxon>Spermatophyta</taxon>
        <taxon>Magnoliopsida</taxon>
        <taxon>eudicotyledons</taxon>
        <taxon>Gunneridae</taxon>
        <taxon>Pentapetalae</taxon>
        <taxon>asterids</taxon>
        <taxon>lamiids</taxon>
        <taxon>Lamiales</taxon>
        <taxon>Lamiaceae</taxon>
        <taxon>Nepetoideae</taxon>
        <taxon>Mentheae</taxon>
        <taxon>Salviinae</taxon>
        <taxon>Salvia</taxon>
        <taxon>Salvia subgen. Calosphace</taxon>
        <taxon>core Calosphace</taxon>
    </lineage>
</organism>
<dbReference type="EMBL" id="PNBA02000004">
    <property type="protein sequence ID" value="KAG6426123.1"/>
    <property type="molecule type" value="Genomic_DNA"/>
</dbReference>
<name>A0A8X8YAB5_SALSN</name>
<evidence type="ECO:0000313" key="4">
    <source>
        <dbReference type="EMBL" id="KAG6426123.1"/>
    </source>
</evidence>
<reference evidence="4" key="2">
    <citation type="submission" date="2020-08" db="EMBL/GenBank/DDBJ databases">
        <title>Plant Genome Project.</title>
        <authorList>
            <person name="Zhang R.-G."/>
        </authorList>
    </citation>
    <scope>NUCLEOTIDE SEQUENCE</scope>
    <source>
        <strain evidence="4">Huo1</strain>
        <tissue evidence="4">Leaf</tissue>
    </source>
</reference>
<dbReference type="AlphaFoldDB" id="A0A8X8YAB5"/>
<feature type="region of interest" description="Disordered" evidence="1">
    <location>
        <begin position="36"/>
        <end position="77"/>
    </location>
</feature>
<evidence type="ECO:0008006" key="6">
    <source>
        <dbReference type="Google" id="ProtNLM"/>
    </source>
</evidence>
<feature type="transmembrane region" description="Helical" evidence="2">
    <location>
        <begin position="193"/>
        <end position="214"/>
    </location>
</feature>
<keyword evidence="2" id="KW-1133">Transmembrane helix</keyword>
<feature type="chain" id="PRO_5036469537" description="Protein brassinosteroid insensitive 1" evidence="3">
    <location>
        <begin position="19"/>
        <end position="472"/>
    </location>
</feature>
<keyword evidence="2" id="KW-0812">Transmembrane</keyword>
<keyword evidence="2" id="KW-0472">Membrane</keyword>
<keyword evidence="5" id="KW-1185">Reference proteome</keyword>
<evidence type="ECO:0000256" key="1">
    <source>
        <dbReference type="SAM" id="MobiDB-lite"/>
    </source>
</evidence>
<dbReference type="InterPro" id="IPR001611">
    <property type="entry name" value="Leu-rich_rpt"/>
</dbReference>
<dbReference type="InterPro" id="IPR011009">
    <property type="entry name" value="Kinase-like_dom_sf"/>
</dbReference>
<feature type="signal peptide" evidence="3">
    <location>
        <begin position="1"/>
        <end position="18"/>
    </location>
</feature>
<dbReference type="PANTHER" id="PTHR48007:SF79">
    <property type="entry name" value="(WILD MALAYSIAN BANANA) HYPOTHETICAL PROTEIN"/>
    <property type="match status" value="1"/>
</dbReference>